<dbReference type="Gene3D" id="2.60.40.150">
    <property type="entry name" value="C2 domain"/>
    <property type="match status" value="1"/>
</dbReference>
<feature type="transmembrane region" description="Helical" evidence="1">
    <location>
        <begin position="216"/>
        <end position="235"/>
    </location>
</feature>
<accession>A0A9W6F3B0</accession>
<keyword evidence="1" id="KW-0812">Transmembrane</keyword>
<dbReference type="OrthoDB" id="566544at2759"/>
<comment type="caution">
    <text evidence="2">The sequence shown here is derived from an EMBL/GenBank/DDBJ whole genome shotgun (WGS) entry which is preliminary data.</text>
</comment>
<reference evidence="2 3" key="1">
    <citation type="journal article" date="2023" name="Commun. Biol.">
        <title>Reorganization of the ancestral sex-determining regions during the evolution of trioecy in Pleodorina starrii.</title>
        <authorList>
            <person name="Takahashi K."/>
            <person name="Suzuki S."/>
            <person name="Kawai-Toyooka H."/>
            <person name="Yamamoto K."/>
            <person name="Hamaji T."/>
            <person name="Ootsuki R."/>
            <person name="Yamaguchi H."/>
            <person name="Kawachi M."/>
            <person name="Higashiyama T."/>
            <person name="Nozaki H."/>
        </authorList>
    </citation>
    <scope>NUCLEOTIDE SEQUENCE [LARGE SCALE GENOMIC DNA]</scope>
    <source>
        <strain evidence="2 3">NIES-4479</strain>
    </source>
</reference>
<dbReference type="Proteomes" id="UP001165080">
    <property type="component" value="Unassembled WGS sequence"/>
</dbReference>
<proteinExistence type="predicted"/>
<dbReference type="EMBL" id="BRXU01000011">
    <property type="protein sequence ID" value="GLC55003.1"/>
    <property type="molecule type" value="Genomic_DNA"/>
</dbReference>
<keyword evidence="3" id="KW-1185">Reference proteome</keyword>
<organism evidence="2 3">
    <name type="scientific">Pleodorina starrii</name>
    <dbReference type="NCBI Taxonomy" id="330485"/>
    <lineage>
        <taxon>Eukaryota</taxon>
        <taxon>Viridiplantae</taxon>
        <taxon>Chlorophyta</taxon>
        <taxon>core chlorophytes</taxon>
        <taxon>Chlorophyceae</taxon>
        <taxon>CS clade</taxon>
        <taxon>Chlamydomonadales</taxon>
        <taxon>Volvocaceae</taxon>
        <taxon>Pleodorina</taxon>
    </lineage>
</organism>
<keyword evidence="1" id="KW-1133">Transmembrane helix</keyword>
<dbReference type="InterPro" id="IPR035892">
    <property type="entry name" value="C2_domain_sf"/>
</dbReference>
<dbReference type="AlphaFoldDB" id="A0A9W6F3B0"/>
<evidence type="ECO:0000313" key="2">
    <source>
        <dbReference type="EMBL" id="GLC55003.1"/>
    </source>
</evidence>
<protein>
    <recommendedName>
        <fullName evidence="4">C2 domain-containing protein</fullName>
    </recommendedName>
</protein>
<name>A0A9W6F3B0_9CHLO</name>
<keyword evidence="1" id="KW-0472">Membrane</keyword>
<gene>
    <name evidence="2" type="primary">PLEST006782</name>
    <name evidence="2" type="ORF">PLESTB_000929900</name>
</gene>
<sequence length="242" mass="26386">MADVPRGYISIVVEEATGRTQRDQFTWDTNAGAFEAFVKVEIRGGPRNIKAQTRKSPLIGDTITWREELRMELLDGSSELRLMLCREKFQGNKRGTSVVAACGIYVNDILEAVPIDKYFELFKPNAGGEGGYIRIRMNFVRDLAELDGPRPDGNLQPNVAFGQQPPNTRDAVAGMLAGVVSPDTVDEVARRVATLGTEPEAPPPTMAGKQGRKKKIILPVAILAAVVGVAAPLFLKARKGRK</sequence>
<evidence type="ECO:0000256" key="1">
    <source>
        <dbReference type="SAM" id="Phobius"/>
    </source>
</evidence>
<evidence type="ECO:0000313" key="3">
    <source>
        <dbReference type="Proteomes" id="UP001165080"/>
    </source>
</evidence>
<evidence type="ECO:0008006" key="4">
    <source>
        <dbReference type="Google" id="ProtNLM"/>
    </source>
</evidence>